<evidence type="ECO:0000313" key="2">
    <source>
        <dbReference type="Proteomes" id="UP000192660"/>
    </source>
</evidence>
<dbReference type="Proteomes" id="UP000192660">
    <property type="component" value="Unassembled WGS sequence"/>
</dbReference>
<reference evidence="2" key="1">
    <citation type="submission" date="2017-04" db="EMBL/GenBank/DDBJ databases">
        <authorList>
            <person name="Varghese N."/>
            <person name="Submissions S."/>
        </authorList>
    </citation>
    <scope>NUCLEOTIDE SEQUENCE [LARGE SCALE GENOMIC DNA]</scope>
    <source>
        <strain evidence="2">DSM 9293</strain>
    </source>
</reference>
<accession>A0A1W1WJB1</accession>
<dbReference type="RefSeq" id="WP_020373195.1">
    <property type="nucleotide sequence ID" value="NZ_FWWY01000001.1"/>
</dbReference>
<evidence type="ECO:0000313" key="1">
    <source>
        <dbReference type="EMBL" id="SMC06357.1"/>
    </source>
</evidence>
<protein>
    <submittedName>
        <fullName evidence="1">Uncharacterized protein</fullName>
    </submittedName>
</protein>
<name>A0A1W1WJB1_SULTA</name>
<dbReference type="EMBL" id="FWWY01000001">
    <property type="protein sequence ID" value="SMC06357.1"/>
    <property type="molecule type" value="Genomic_DNA"/>
</dbReference>
<gene>
    <name evidence="1" type="ORF">SAMN00768000_2773</name>
</gene>
<proteinExistence type="predicted"/>
<keyword evidence="2" id="KW-1185">Reference proteome</keyword>
<dbReference type="AlphaFoldDB" id="A0A1W1WJB1"/>
<dbReference type="OrthoDB" id="2081586at2"/>
<organism evidence="1 2">
    <name type="scientific">Sulfobacillus thermosulfidooxidans (strain DSM 9293 / VKM B-1269 / AT-1)</name>
    <dbReference type="NCBI Taxonomy" id="929705"/>
    <lineage>
        <taxon>Bacteria</taxon>
        <taxon>Bacillati</taxon>
        <taxon>Bacillota</taxon>
        <taxon>Clostridia</taxon>
        <taxon>Eubacteriales</taxon>
        <taxon>Clostridiales Family XVII. Incertae Sedis</taxon>
        <taxon>Sulfobacillus</taxon>
    </lineage>
</organism>
<dbReference type="STRING" id="28034.BFX07_11335"/>
<sequence>MNALVVDAEAMAEFLDKAESLISEADFRHWNEVLITRSQSVMTALYDDVYCWHVVPATARIKAEQHEPWIEREQQMRKAVEHNPNQVVELLVQSQAPAWLWEWATFWLANTYPHDYVWWSRWMYRADSQTGAVALIVSDPSCLKTDFRNLYSSINQAGQFTEQILDGWHRLSLIDTPYRHLVALAMVYAVYLFTMTSWRLTDEFTQVLPPFSKVVASLLGIPRWEGYVVAKSKSH</sequence>